<gene>
    <name evidence="3" type="ORF">F53441_2690</name>
</gene>
<evidence type="ECO:0000313" key="4">
    <source>
        <dbReference type="Proteomes" id="UP000605986"/>
    </source>
</evidence>
<keyword evidence="4" id="KW-1185">Reference proteome</keyword>
<keyword evidence="2" id="KW-0732">Signal</keyword>
<protein>
    <recommendedName>
        <fullName evidence="5">CBM-cenC domain-containing protein</fullName>
    </recommendedName>
</protein>
<feature type="signal peptide" evidence="2">
    <location>
        <begin position="1"/>
        <end position="21"/>
    </location>
</feature>
<reference evidence="3" key="1">
    <citation type="submission" date="2020-01" db="EMBL/GenBank/DDBJ databases">
        <title>Identification and distribution of gene clusters putatively required for synthesis of sphingolipid metabolism inhibitors in phylogenetically diverse species of the filamentous fungus Fusarium.</title>
        <authorList>
            <person name="Kim H.-S."/>
            <person name="Busman M."/>
            <person name="Brown D.W."/>
            <person name="Divon H."/>
            <person name="Uhlig S."/>
            <person name="Proctor R.H."/>
        </authorList>
    </citation>
    <scope>NUCLEOTIDE SEQUENCE</scope>
    <source>
        <strain evidence="3">NRRL 53441</strain>
    </source>
</reference>
<feature type="chain" id="PRO_5034748422" description="CBM-cenC domain-containing protein" evidence="2">
    <location>
        <begin position="22"/>
        <end position="361"/>
    </location>
</feature>
<name>A0A8H4KPF9_9HYPO</name>
<evidence type="ECO:0000313" key="3">
    <source>
        <dbReference type="EMBL" id="KAF4454897.1"/>
    </source>
</evidence>
<feature type="region of interest" description="Disordered" evidence="1">
    <location>
        <begin position="20"/>
        <end position="85"/>
    </location>
</feature>
<dbReference type="Proteomes" id="UP000605986">
    <property type="component" value="Unassembled WGS sequence"/>
</dbReference>
<evidence type="ECO:0008006" key="5">
    <source>
        <dbReference type="Google" id="ProtNLM"/>
    </source>
</evidence>
<dbReference type="EMBL" id="JAADJG010000114">
    <property type="protein sequence ID" value="KAF4454897.1"/>
    <property type="molecule type" value="Genomic_DNA"/>
</dbReference>
<evidence type="ECO:0000256" key="1">
    <source>
        <dbReference type="SAM" id="MobiDB-lite"/>
    </source>
</evidence>
<dbReference type="AlphaFoldDB" id="A0A8H4KPF9"/>
<comment type="caution">
    <text evidence="3">The sequence shown here is derived from an EMBL/GenBank/DDBJ whole genome shotgun (WGS) entry which is preliminary data.</text>
</comment>
<dbReference type="Gene3D" id="2.60.120.260">
    <property type="entry name" value="Galactose-binding domain-like"/>
    <property type="match status" value="1"/>
</dbReference>
<sequence>MRVSTTFGSLILSAGLVSARACGPHPRPTTTSSLSSEAGSTTAVGSATTKLSTASALSSEETLSATESETNVESSVTISTTTAKASTTAVGSVTTELASTTFELTSQETSTLTESQASVESSATLSASTTEISTFISSFTTELATTTSGLTSQETLAITESDTAVTLSTFETSTTVYETTSTTVEATTTSVDPPAQTTNLVQNGGFEDSTIEPWEVTGTTPSLETFCAEGNKCLSLPGLFPDTTAKTCQSVQVEQGFEYTFKAFVNQNCIASFGSNIVSCSDDINTVELSIDGVSDSGAIGILGDRNYHQVSDTFSYVGPSIDSTDLCITIKANQGVFYNFYLDGISLTRGKAVPIPADTD</sequence>
<feature type="compositionally biased region" description="Low complexity" evidence="1">
    <location>
        <begin position="35"/>
        <end position="85"/>
    </location>
</feature>
<accession>A0A8H4KPF9</accession>
<evidence type="ECO:0000256" key="2">
    <source>
        <dbReference type="SAM" id="SignalP"/>
    </source>
</evidence>
<proteinExistence type="predicted"/>
<organism evidence="3 4">
    <name type="scientific">Fusarium austroafricanum</name>
    <dbReference type="NCBI Taxonomy" id="2364996"/>
    <lineage>
        <taxon>Eukaryota</taxon>
        <taxon>Fungi</taxon>
        <taxon>Dikarya</taxon>
        <taxon>Ascomycota</taxon>
        <taxon>Pezizomycotina</taxon>
        <taxon>Sordariomycetes</taxon>
        <taxon>Hypocreomycetidae</taxon>
        <taxon>Hypocreales</taxon>
        <taxon>Nectriaceae</taxon>
        <taxon>Fusarium</taxon>
        <taxon>Fusarium concolor species complex</taxon>
    </lineage>
</organism>
<dbReference type="OrthoDB" id="5105784at2759"/>